<sequence>VWLFRNTYGTFFPDVLKTKPGTISPRYVMYAAVRTFGYDLFKDNKYYNRLKSMKPDDGKQAHKPFRQFQKKIILPEVFGTRRDGSFAYLIWYAIRDLLAGLPDLISNHLALYQAILAFEMLSDNGEASRIRSLSPENQLSPGLDARVMSRMTSEQESNPNPLPEVYPQSAPELFQKDKPAEECKIWSIKTILMP</sequence>
<dbReference type="RefSeq" id="XP_014147566.1">
    <property type="nucleotide sequence ID" value="XM_014292091.1"/>
</dbReference>
<organism evidence="2 3">
    <name type="scientific">Sphaeroforma arctica JP610</name>
    <dbReference type="NCBI Taxonomy" id="667725"/>
    <lineage>
        <taxon>Eukaryota</taxon>
        <taxon>Ichthyosporea</taxon>
        <taxon>Ichthyophonida</taxon>
        <taxon>Sphaeroforma</taxon>
    </lineage>
</organism>
<feature type="compositionally biased region" description="Polar residues" evidence="1">
    <location>
        <begin position="150"/>
        <end position="159"/>
    </location>
</feature>
<evidence type="ECO:0000313" key="3">
    <source>
        <dbReference type="Proteomes" id="UP000054560"/>
    </source>
</evidence>
<reference evidence="2 3" key="1">
    <citation type="submission" date="2011-02" db="EMBL/GenBank/DDBJ databases">
        <title>The Genome Sequence of Sphaeroforma arctica JP610.</title>
        <authorList>
            <consortium name="The Broad Institute Genome Sequencing Platform"/>
            <person name="Russ C."/>
            <person name="Cuomo C."/>
            <person name="Young S.K."/>
            <person name="Zeng Q."/>
            <person name="Gargeya S."/>
            <person name="Alvarado L."/>
            <person name="Berlin A."/>
            <person name="Chapman S.B."/>
            <person name="Chen Z."/>
            <person name="Freedman E."/>
            <person name="Gellesch M."/>
            <person name="Goldberg J."/>
            <person name="Griggs A."/>
            <person name="Gujja S."/>
            <person name="Heilman E."/>
            <person name="Heiman D."/>
            <person name="Howarth C."/>
            <person name="Mehta T."/>
            <person name="Neiman D."/>
            <person name="Pearson M."/>
            <person name="Roberts A."/>
            <person name="Saif S."/>
            <person name="Shea T."/>
            <person name="Shenoy N."/>
            <person name="Sisk P."/>
            <person name="Stolte C."/>
            <person name="Sykes S."/>
            <person name="White J."/>
            <person name="Yandava C."/>
            <person name="Burger G."/>
            <person name="Gray M.W."/>
            <person name="Holland P.W.H."/>
            <person name="King N."/>
            <person name="Lang F.B.F."/>
            <person name="Roger A.J."/>
            <person name="Ruiz-Trillo I."/>
            <person name="Haas B."/>
            <person name="Nusbaum C."/>
            <person name="Birren B."/>
        </authorList>
    </citation>
    <scope>NUCLEOTIDE SEQUENCE [LARGE SCALE GENOMIC DNA]</scope>
    <source>
        <strain evidence="2 3">JP610</strain>
    </source>
</reference>
<feature type="non-terminal residue" evidence="2">
    <location>
        <position position="1"/>
    </location>
</feature>
<keyword evidence="3" id="KW-1185">Reference proteome</keyword>
<dbReference type="GeneID" id="25914281"/>
<protein>
    <submittedName>
        <fullName evidence="2">Uncharacterized protein</fullName>
    </submittedName>
</protein>
<feature type="region of interest" description="Disordered" evidence="1">
    <location>
        <begin position="150"/>
        <end position="177"/>
    </location>
</feature>
<dbReference type="AlphaFoldDB" id="A0A0L0FAA2"/>
<gene>
    <name evidence="2" type="ORF">SARC_13777</name>
</gene>
<proteinExistence type="predicted"/>
<evidence type="ECO:0000313" key="2">
    <source>
        <dbReference type="EMBL" id="KNC73664.1"/>
    </source>
</evidence>
<evidence type="ECO:0000256" key="1">
    <source>
        <dbReference type="SAM" id="MobiDB-lite"/>
    </source>
</evidence>
<accession>A0A0L0FAA2</accession>
<dbReference type="EMBL" id="KQ245324">
    <property type="protein sequence ID" value="KNC73664.1"/>
    <property type="molecule type" value="Genomic_DNA"/>
</dbReference>
<name>A0A0L0FAA2_9EUKA</name>
<dbReference type="Proteomes" id="UP000054560">
    <property type="component" value="Unassembled WGS sequence"/>
</dbReference>